<protein>
    <submittedName>
        <fullName evidence="1">Uncharacterized protein</fullName>
    </submittedName>
</protein>
<evidence type="ECO:0000313" key="1">
    <source>
        <dbReference type="EMBL" id="VEU63563.1"/>
    </source>
</evidence>
<organism evidence="1 2">
    <name type="scientific">Mycoplasmopsis bovirhinis</name>
    <dbReference type="NCBI Taxonomy" id="29553"/>
    <lineage>
        <taxon>Bacteria</taxon>
        <taxon>Bacillati</taxon>
        <taxon>Mycoplasmatota</taxon>
        <taxon>Mycoplasmoidales</taxon>
        <taxon>Metamycoplasmataceae</taxon>
        <taxon>Mycoplasmopsis</taxon>
    </lineage>
</organism>
<evidence type="ECO:0000313" key="2">
    <source>
        <dbReference type="Proteomes" id="UP000289952"/>
    </source>
</evidence>
<name>A0A449AF11_9BACT</name>
<keyword evidence="2" id="KW-1185">Reference proteome</keyword>
<dbReference type="OrthoDB" id="400040at2"/>
<gene>
    <name evidence="1" type="primary">MCYN0200</name>
    <name evidence="1" type="ORF">NCTC10118_00606</name>
</gene>
<dbReference type="Proteomes" id="UP000289952">
    <property type="component" value="Chromosome"/>
</dbReference>
<dbReference type="AlphaFoldDB" id="A0A449AF11"/>
<proteinExistence type="predicted"/>
<reference evidence="1 2" key="1">
    <citation type="submission" date="2019-01" db="EMBL/GenBank/DDBJ databases">
        <authorList>
            <consortium name="Pathogen Informatics"/>
        </authorList>
    </citation>
    <scope>NUCLEOTIDE SEQUENCE [LARGE SCALE GENOMIC DNA]</scope>
    <source>
        <strain evidence="1 2">NCTC10118</strain>
    </source>
</reference>
<dbReference type="RefSeq" id="WP_129621787.1">
    <property type="nucleotide sequence ID" value="NZ_LR214972.1"/>
</dbReference>
<sequence>MTKKSFKFKLLLFASGVILAGTIGYFVVTNLTKKKEDNPNKPPLISGGQDNEEEYESIFPSLTPSFVSQIRRFDESGRDILDQELANRLFKSILSRVNKFDGEIFFDYNINHSNRSITLYFKVMKGNDLIEAKSYDISF</sequence>
<dbReference type="EMBL" id="LR214972">
    <property type="protein sequence ID" value="VEU63563.1"/>
    <property type="molecule type" value="Genomic_DNA"/>
</dbReference>
<dbReference type="NCBIfam" id="NF045957">
    <property type="entry name" value="MHO_1590_dom"/>
    <property type="match status" value="1"/>
</dbReference>
<accession>A0A449AF11</accession>